<evidence type="ECO:0000313" key="2">
    <source>
        <dbReference type="Proteomes" id="UP000220251"/>
    </source>
</evidence>
<dbReference type="OrthoDB" id="5468577at2"/>
<accession>A0A0H5DNE7</accession>
<evidence type="ECO:0000313" key="1">
    <source>
        <dbReference type="EMBL" id="CRX37712.1"/>
    </source>
</evidence>
<organism evidence="1 2">
    <name type="scientific">Estrella lausannensis</name>
    <dbReference type="NCBI Taxonomy" id="483423"/>
    <lineage>
        <taxon>Bacteria</taxon>
        <taxon>Pseudomonadati</taxon>
        <taxon>Chlamydiota</taxon>
        <taxon>Chlamydiia</taxon>
        <taxon>Parachlamydiales</taxon>
        <taxon>Candidatus Criblamydiaceae</taxon>
        <taxon>Estrella</taxon>
    </lineage>
</organism>
<dbReference type="Proteomes" id="UP000220251">
    <property type="component" value="Unassembled WGS sequence"/>
</dbReference>
<dbReference type="AlphaFoldDB" id="A0A0H5DNE7"/>
<dbReference type="RefSeq" id="WP_098037572.1">
    <property type="nucleotide sequence ID" value="NZ_CWGJ01000006.1"/>
</dbReference>
<gene>
    <name evidence="1" type="ORF">ELAC_0351</name>
</gene>
<dbReference type="EMBL" id="CWGJ01000006">
    <property type="protein sequence ID" value="CRX37712.1"/>
    <property type="molecule type" value="Genomic_DNA"/>
</dbReference>
<protein>
    <submittedName>
        <fullName evidence="1">Uncharacterized protein</fullName>
    </submittedName>
</protein>
<proteinExistence type="predicted"/>
<sequence>MNVLDSNNIILQAKITIQELDAIRDNFLFVAELKPGENLQPTTTGRSFMRYATGYKDNPIQKTVDIGIGVYAYVSDAYSENSFRAVTTHYKGEILKAEGVFTRALDQYILLLEHKDGEDLRQGLMLAAKEAFICMSKSRIGFHNWQNTLAKKVTEETDLSLRIKKINRLIIKESLMLDKVFRRCISKFPTAVEHIEEKEISANNFNWKETFLRNCNVICGFAEGLKPLLQADCNLTLLEVYETKIVPAEWVRTWGEPQDELDRLIQAIGWTLDCQMRETERAAQVTSDEPALNNLVLLKDCMQLNLTLLDGLEGIEQDLLRRYGSENADLFQKLACTIDGFKMKMENAGDTFLEIVDLCRSMKLRGEVSFDLSESVCAPKSSAQFTTEEARKRLDAYVTCFEGQPSLEEARKLILEGQILLKNILTGDITSPEEYQEGAEQAITALTWFLMHIALKKGQGHEEGAFVIEDEGDLLYSFLMNAKAVGDRPSSHFIGRSPKWNGVAKVVMASSAHQGIDILNGLLPTHKRHILFGKVDSPQFLIGNSQPPVQVLFLKLESFSPYATTGYGYDFAMHGIELCAAQFNKKFKPGSDDLPEMAKERIPAQTLKQFGLIVDALTSLPQDVANALPLNEAKQMAKKWGVAYMHHFMRLVKQQGVELGDLDLMFEALDHLDRRTGREVYITSNELLTFAGN</sequence>
<reference evidence="2" key="1">
    <citation type="submission" date="2015-06" db="EMBL/GenBank/DDBJ databases">
        <authorList>
            <person name="Bertelli C."/>
        </authorList>
    </citation>
    <scope>NUCLEOTIDE SEQUENCE [LARGE SCALE GENOMIC DNA]</scope>
    <source>
        <strain evidence="2">CRIB-30</strain>
    </source>
</reference>
<keyword evidence="2" id="KW-1185">Reference proteome</keyword>
<name>A0A0H5DNE7_9BACT</name>